<evidence type="ECO:0000313" key="7">
    <source>
        <dbReference type="EMBL" id="TWJ11716.1"/>
    </source>
</evidence>
<feature type="transmembrane region" description="Helical" evidence="4">
    <location>
        <begin position="14"/>
        <end position="39"/>
    </location>
</feature>
<dbReference type="InterPro" id="IPR003594">
    <property type="entry name" value="HATPase_dom"/>
</dbReference>
<keyword evidence="4" id="KW-0812">Transmembrane</keyword>
<feature type="transmembrane region" description="Helical" evidence="4">
    <location>
        <begin position="122"/>
        <end position="146"/>
    </location>
</feature>
<dbReference type="Pfam" id="PF02518">
    <property type="entry name" value="HATPase_c"/>
    <property type="match status" value="1"/>
</dbReference>
<dbReference type="PANTHER" id="PTHR24421:SF61">
    <property type="entry name" value="OXYGEN SENSOR HISTIDINE KINASE NREB"/>
    <property type="match status" value="1"/>
</dbReference>
<dbReference type="GO" id="GO:0000160">
    <property type="term" value="P:phosphorelay signal transduction system"/>
    <property type="evidence" value="ECO:0007669"/>
    <property type="project" value="UniProtKB-KW"/>
</dbReference>
<reference evidence="7 8" key="1">
    <citation type="journal article" date="2013" name="Stand. Genomic Sci.">
        <title>Genomic Encyclopedia of Type Strains, Phase I: The one thousand microbial genomes (KMG-I) project.</title>
        <authorList>
            <person name="Kyrpides N.C."/>
            <person name="Woyke T."/>
            <person name="Eisen J.A."/>
            <person name="Garrity G."/>
            <person name="Lilburn T.G."/>
            <person name="Beck B.J."/>
            <person name="Whitman W.B."/>
            <person name="Hugenholtz P."/>
            <person name="Klenk H.P."/>
        </authorList>
    </citation>
    <scope>NUCLEOTIDE SEQUENCE [LARGE SCALE GENOMIC DNA]</scope>
    <source>
        <strain evidence="7 8">DSM 45044</strain>
    </source>
</reference>
<feature type="domain" description="Phage shock protein PspC N-terminal" evidence="6">
    <location>
        <begin position="2"/>
        <end position="45"/>
    </location>
</feature>
<evidence type="ECO:0000256" key="3">
    <source>
        <dbReference type="ARBA" id="ARBA00023012"/>
    </source>
</evidence>
<feature type="domain" description="Histidine kinase/HSP90-like ATPase" evidence="5">
    <location>
        <begin position="285"/>
        <end position="374"/>
    </location>
</feature>
<dbReference type="AlphaFoldDB" id="A0A562V1C3"/>
<evidence type="ECO:0000256" key="1">
    <source>
        <dbReference type="ARBA" id="ARBA00022679"/>
    </source>
</evidence>
<feature type="transmembrane region" description="Helical" evidence="4">
    <location>
        <begin position="83"/>
        <end position="102"/>
    </location>
</feature>
<keyword evidence="4" id="KW-0472">Membrane</keyword>
<keyword evidence="2" id="KW-0418">Kinase</keyword>
<dbReference type="Gene3D" id="3.30.565.10">
    <property type="entry name" value="Histidine kinase-like ATPase, C-terminal domain"/>
    <property type="match status" value="1"/>
</dbReference>
<name>A0A562V1C3_9ACTN</name>
<dbReference type="PANTHER" id="PTHR24421">
    <property type="entry name" value="NITRATE/NITRITE SENSOR PROTEIN NARX-RELATED"/>
    <property type="match status" value="1"/>
</dbReference>
<dbReference type="Proteomes" id="UP000321617">
    <property type="component" value="Unassembled WGS sequence"/>
</dbReference>
<organism evidence="7 8">
    <name type="scientific">Stackebrandtia albiflava</name>
    <dbReference type="NCBI Taxonomy" id="406432"/>
    <lineage>
        <taxon>Bacteria</taxon>
        <taxon>Bacillati</taxon>
        <taxon>Actinomycetota</taxon>
        <taxon>Actinomycetes</taxon>
        <taxon>Glycomycetales</taxon>
        <taxon>Glycomycetaceae</taxon>
        <taxon>Stackebrandtia</taxon>
    </lineage>
</organism>
<accession>A0A562V1C3</accession>
<dbReference type="EMBL" id="VLLL01000006">
    <property type="protein sequence ID" value="TWJ11716.1"/>
    <property type="molecule type" value="Genomic_DNA"/>
</dbReference>
<gene>
    <name evidence="7" type="ORF">LX16_2443</name>
</gene>
<dbReference type="InterPro" id="IPR050482">
    <property type="entry name" value="Sensor_HK_TwoCompSys"/>
</dbReference>
<comment type="caution">
    <text evidence="7">The sequence shown here is derived from an EMBL/GenBank/DDBJ whole genome shotgun (WGS) entry which is preliminary data.</text>
</comment>
<dbReference type="InterPro" id="IPR036890">
    <property type="entry name" value="HATPase_C_sf"/>
</dbReference>
<evidence type="ECO:0000259" key="6">
    <source>
        <dbReference type="Pfam" id="PF04024"/>
    </source>
</evidence>
<keyword evidence="1" id="KW-0808">Transferase</keyword>
<dbReference type="Pfam" id="PF04024">
    <property type="entry name" value="PspC"/>
    <property type="match status" value="1"/>
</dbReference>
<feature type="transmembrane region" description="Helical" evidence="4">
    <location>
        <begin position="60"/>
        <end position="77"/>
    </location>
</feature>
<sequence length="388" mass="41502">MARGLAEHLRVRPIYVRLAFVVMATPLFEGLGVLLYVALWAVLPNDTGRNAWRDRRQWPVFALLGIAIVFLSVLTGWAGPGMLFGWLAALVALGAGVIWHQIKPDADWLTTIVGEGGRRSAVLRLGGGGLLVAVGVIGTLVALVGINRDGLSDILNSLLFTAIALAGVAVVFGPLVYRMFTQLREEREGRVREAERADIAAMVHDQVLHTLALIQRRADDPREVARLARGQERALRNWLYKPTAEAADKFGAALEAAAAEVEDSFAITVDAVVVGDHDMDPHVAALVAAAREAMVNAAKHAGVGSVSLYAEAEPGLLSVFVRDRGAGFDPEGVADDRHGIRGSILDRMRRHGGTAEVRSTVGEGTEVRLTMPVDSAGDGPAGDEEERV</sequence>
<dbReference type="GO" id="GO:0016301">
    <property type="term" value="F:kinase activity"/>
    <property type="evidence" value="ECO:0007669"/>
    <property type="project" value="UniProtKB-KW"/>
</dbReference>
<feature type="transmembrane region" description="Helical" evidence="4">
    <location>
        <begin position="158"/>
        <end position="177"/>
    </location>
</feature>
<dbReference type="SUPFAM" id="SSF55874">
    <property type="entry name" value="ATPase domain of HSP90 chaperone/DNA topoisomerase II/histidine kinase"/>
    <property type="match status" value="1"/>
</dbReference>
<evidence type="ECO:0000256" key="4">
    <source>
        <dbReference type="SAM" id="Phobius"/>
    </source>
</evidence>
<protein>
    <submittedName>
        <fullName evidence="7">Phage shock protein C (PspC) family protein</fullName>
    </submittedName>
</protein>
<proteinExistence type="predicted"/>
<evidence type="ECO:0000313" key="8">
    <source>
        <dbReference type="Proteomes" id="UP000321617"/>
    </source>
</evidence>
<keyword evidence="8" id="KW-1185">Reference proteome</keyword>
<dbReference type="InterPro" id="IPR007168">
    <property type="entry name" value="Phageshock_PspC_N"/>
</dbReference>
<keyword evidence="4" id="KW-1133">Transmembrane helix</keyword>
<evidence type="ECO:0000256" key="2">
    <source>
        <dbReference type="ARBA" id="ARBA00022777"/>
    </source>
</evidence>
<evidence type="ECO:0000259" key="5">
    <source>
        <dbReference type="Pfam" id="PF02518"/>
    </source>
</evidence>
<keyword evidence="3" id="KW-0902">Two-component regulatory system</keyword>